<evidence type="ECO:0000313" key="3">
    <source>
        <dbReference type="Proteomes" id="UP001055149"/>
    </source>
</evidence>
<dbReference type="Proteomes" id="UP001055149">
    <property type="component" value="Unassembled WGS sequence"/>
</dbReference>
<evidence type="ECO:0000256" key="1">
    <source>
        <dbReference type="ARBA" id="ARBA00022801"/>
    </source>
</evidence>
<keyword evidence="1" id="KW-0378">Hydrolase</keyword>
<proteinExistence type="predicted"/>
<dbReference type="SUPFAM" id="SSF53254">
    <property type="entry name" value="Phosphoglycerate mutase-like"/>
    <property type="match status" value="1"/>
</dbReference>
<dbReference type="PANTHER" id="PTHR46517:SF1">
    <property type="entry name" value="FRUCTOSE-2,6-BISPHOSPHATASE TIGAR"/>
    <property type="match status" value="1"/>
</dbReference>
<evidence type="ECO:0000313" key="2">
    <source>
        <dbReference type="EMBL" id="GKS82221.1"/>
    </source>
</evidence>
<comment type="caution">
    <text evidence="2">The sequence shown here is derived from an EMBL/GenBank/DDBJ whole genome shotgun (WGS) entry which is preliminary data.</text>
</comment>
<accession>A0ABQ5JJC9</accession>
<dbReference type="Gene3D" id="3.40.50.1240">
    <property type="entry name" value="Phosphoglycerate mutase-like"/>
    <property type="match status" value="1"/>
</dbReference>
<sequence>MPILYIVRHGQSQANAHQIMQGAQVNTPLSTKGQNQARQTAAKLSEVEFTAIFASPLARAAQTAQIIRPDQTVTYDWRLREFDYGQWDGQLTWKLRQDHPQFFDENQNLLPGSQVLSGGETHAQALARLRSFFQTTVSSLPSDARVLIVSHGYTIKLIVALLLGLDDQHVATLNEPDNAGVTKISWSTKTQTLLAYNQ</sequence>
<dbReference type="InterPro" id="IPR013078">
    <property type="entry name" value="His_Pase_superF_clade-1"/>
</dbReference>
<dbReference type="RefSeq" id="WP_244056601.1">
    <property type="nucleotide sequence ID" value="NZ_BQXH01000022.1"/>
</dbReference>
<gene>
    <name evidence="2" type="primary">gpmB_4</name>
    <name evidence="2" type="ORF">LPAF129_19070</name>
</gene>
<dbReference type="SMART" id="SM00855">
    <property type="entry name" value="PGAM"/>
    <property type="match status" value="1"/>
</dbReference>
<dbReference type="PROSITE" id="PS00175">
    <property type="entry name" value="PG_MUTASE"/>
    <property type="match status" value="1"/>
</dbReference>
<dbReference type="EMBL" id="BQXH01000022">
    <property type="protein sequence ID" value="GKS82221.1"/>
    <property type="molecule type" value="Genomic_DNA"/>
</dbReference>
<dbReference type="PANTHER" id="PTHR46517">
    <property type="entry name" value="FRUCTOSE-2,6-BISPHOSPHATASE TIGAR"/>
    <property type="match status" value="1"/>
</dbReference>
<protein>
    <submittedName>
        <fullName evidence="2">Phosphoglycerate mutase</fullName>
    </submittedName>
</protein>
<dbReference type="PIRSF" id="PIRSF000709">
    <property type="entry name" value="6PFK_2-Ptase"/>
    <property type="match status" value="1"/>
</dbReference>
<name>A0ABQ5JJC9_9LACO</name>
<dbReference type="CDD" id="cd07067">
    <property type="entry name" value="HP_PGM_like"/>
    <property type="match status" value="1"/>
</dbReference>
<dbReference type="Pfam" id="PF00300">
    <property type="entry name" value="His_Phos_1"/>
    <property type="match status" value="1"/>
</dbReference>
<dbReference type="InterPro" id="IPR001345">
    <property type="entry name" value="PG/BPGM_mutase_AS"/>
</dbReference>
<organism evidence="2 3">
    <name type="scientific">Ligilactobacillus pabuli</name>
    <dbReference type="NCBI Taxonomy" id="2886039"/>
    <lineage>
        <taxon>Bacteria</taxon>
        <taxon>Bacillati</taxon>
        <taxon>Bacillota</taxon>
        <taxon>Bacilli</taxon>
        <taxon>Lactobacillales</taxon>
        <taxon>Lactobacillaceae</taxon>
        <taxon>Ligilactobacillus</taxon>
    </lineage>
</organism>
<dbReference type="InterPro" id="IPR051695">
    <property type="entry name" value="Phosphoglycerate_Mutase"/>
</dbReference>
<reference evidence="2" key="1">
    <citation type="journal article" date="2022" name="Int. J. Syst. Evol. Microbiol.">
        <title>A novel species of lactic acid bacteria, Ligilactobacillus pabuli sp. nov., isolated from alfalfa silage.</title>
        <authorList>
            <person name="Tohno M."/>
            <person name="Tanizawa Y."/>
            <person name="Sawada H."/>
            <person name="Sakamoto M."/>
            <person name="Ohkuma M."/>
            <person name="Kobayashi H."/>
        </authorList>
    </citation>
    <scope>NUCLEOTIDE SEQUENCE</scope>
    <source>
        <strain evidence="2">AF129</strain>
    </source>
</reference>
<dbReference type="InterPro" id="IPR029033">
    <property type="entry name" value="His_PPase_superfam"/>
</dbReference>
<keyword evidence="3" id="KW-1185">Reference proteome</keyword>